<proteinExistence type="predicted"/>
<evidence type="ECO:0000313" key="2">
    <source>
        <dbReference type="Proteomes" id="UP000256964"/>
    </source>
</evidence>
<feature type="non-terminal residue" evidence="1">
    <location>
        <position position="1"/>
    </location>
</feature>
<dbReference type="AlphaFoldDB" id="A0A371DFG5"/>
<keyword evidence="2" id="KW-1185">Reference proteome</keyword>
<gene>
    <name evidence="1" type="ORF">OH76DRAFT_1333926</name>
</gene>
<evidence type="ECO:0000313" key="1">
    <source>
        <dbReference type="EMBL" id="RDX51284.1"/>
    </source>
</evidence>
<accession>A0A371DFG5</accession>
<dbReference type="STRING" id="139420.A0A371DFG5"/>
<organism evidence="1 2">
    <name type="scientific">Lentinus brumalis</name>
    <dbReference type="NCBI Taxonomy" id="2498619"/>
    <lineage>
        <taxon>Eukaryota</taxon>
        <taxon>Fungi</taxon>
        <taxon>Dikarya</taxon>
        <taxon>Basidiomycota</taxon>
        <taxon>Agaricomycotina</taxon>
        <taxon>Agaricomycetes</taxon>
        <taxon>Polyporales</taxon>
        <taxon>Polyporaceae</taxon>
        <taxon>Lentinus</taxon>
    </lineage>
</organism>
<dbReference type="OrthoDB" id="3265210at2759"/>
<dbReference type="EMBL" id="KZ857395">
    <property type="protein sequence ID" value="RDX51284.1"/>
    <property type="molecule type" value="Genomic_DNA"/>
</dbReference>
<reference evidence="1 2" key="1">
    <citation type="journal article" date="2018" name="Biotechnol. Biofuels">
        <title>Integrative visual omics of the white-rot fungus Polyporus brumalis exposes the biotechnological potential of its oxidative enzymes for delignifying raw plant biomass.</title>
        <authorList>
            <person name="Miyauchi S."/>
            <person name="Rancon A."/>
            <person name="Drula E."/>
            <person name="Hage H."/>
            <person name="Chaduli D."/>
            <person name="Favel A."/>
            <person name="Grisel S."/>
            <person name="Henrissat B."/>
            <person name="Herpoel-Gimbert I."/>
            <person name="Ruiz-Duenas F.J."/>
            <person name="Chevret D."/>
            <person name="Hainaut M."/>
            <person name="Lin J."/>
            <person name="Wang M."/>
            <person name="Pangilinan J."/>
            <person name="Lipzen A."/>
            <person name="Lesage-Meessen L."/>
            <person name="Navarro D."/>
            <person name="Riley R."/>
            <person name="Grigoriev I.V."/>
            <person name="Zhou S."/>
            <person name="Raouche S."/>
            <person name="Rosso M.N."/>
        </authorList>
    </citation>
    <scope>NUCLEOTIDE SEQUENCE [LARGE SCALE GENOMIC DNA]</scope>
    <source>
        <strain evidence="1 2">BRFM 1820</strain>
    </source>
</reference>
<protein>
    <submittedName>
        <fullName evidence="1">Uncharacterized protein</fullName>
    </submittedName>
</protein>
<name>A0A371DFG5_9APHY</name>
<dbReference type="Proteomes" id="UP000256964">
    <property type="component" value="Unassembled WGS sequence"/>
</dbReference>
<feature type="non-terminal residue" evidence="1">
    <location>
        <position position="72"/>
    </location>
</feature>
<sequence>QEFDALQFGEDVPADFEIIPWPVLTNPSWLRVGDIGWQSVESFFLAAKHMMPLAQYKEFVKASHTRFHPDRW</sequence>